<dbReference type="PANTHER" id="PTHR21310:SF15">
    <property type="entry name" value="AMINOGLYCOSIDE PHOSPHOTRANSFERASE DOMAIN-CONTAINING PROTEIN"/>
    <property type="match status" value="1"/>
</dbReference>
<evidence type="ECO:0000313" key="3">
    <source>
        <dbReference type="Proteomes" id="UP000092730"/>
    </source>
</evidence>
<protein>
    <submittedName>
        <fullName evidence="1">Uncharacterized protein</fullName>
    </submittedName>
</protein>
<proteinExistence type="predicted"/>
<dbReference type="EMBL" id="KI894018">
    <property type="protein sequence ID" value="OCF29615.1"/>
    <property type="molecule type" value="Genomic_DNA"/>
</dbReference>
<reference evidence="1" key="1">
    <citation type="submission" date="2013-07" db="EMBL/GenBank/DDBJ databases">
        <title>The Genome Sequence of Cryptococcus bestiolae CBS10118.</title>
        <authorList>
            <consortium name="The Broad Institute Genome Sequencing Platform"/>
            <person name="Cuomo C."/>
            <person name="Litvintseva A."/>
            <person name="Chen Y."/>
            <person name="Heitman J."/>
            <person name="Sun S."/>
            <person name="Springer D."/>
            <person name="Dromer F."/>
            <person name="Young S.K."/>
            <person name="Zeng Q."/>
            <person name="Gargeya S."/>
            <person name="Fitzgerald M."/>
            <person name="Abouelleil A."/>
            <person name="Alvarado L."/>
            <person name="Berlin A.M."/>
            <person name="Chapman S.B."/>
            <person name="Dewar J."/>
            <person name="Goldberg J."/>
            <person name="Griggs A."/>
            <person name="Gujja S."/>
            <person name="Hansen M."/>
            <person name="Howarth C."/>
            <person name="Imamovic A."/>
            <person name="Larimer J."/>
            <person name="McCowan C."/>
            <person name="Murphy C."/>
            <person name="Pearson M."/>
            <person name="Priest M."/>
            <person name="Roberts A."/>
            <person name="Saif S."/>
            <person name="Shea T."/>
            <person name="Sykes S."/>
            <person name="Wortman J."/>
            <person name="Nusbaum C."/>
            <person name="Birren B."/>
        </authorList>
    </citation>
    <scope>NUCLEOTIDE SEQUENCE [LARGE SCALE GENOMIC DNA]</scope>
    <source>
        <strain evidence="1">CBS 10118</strain>
    </source>
</reference>
<organism evidence="1">
    <name type="scientific">Kwoniella bestiolae CBS 10118</name>
    <dbReference type="NCBI Taxonomy" id="1296100"/>
    <lineage>
        <taxon>Eukaryota</taxon>
        <taxon>Fungi</taxon>
        <taxon>Dikarya</taxon>
        <taxon>Basidiomycota</taxon>
        <taxon>Agaricomycotina</taxon>
        <taxon>Tremellomycetes</taxon>
        <taxon>Tremellales</taxon>
        <taxon>Cryptococcaceae</taxon>
        <taxon>Kwoniella</taxon>
    </lineage>
</organism>
<dbReference type="VEuPathDB" id="FungiDB:I302_01124"/>
<dbReference type="PANTHER" id="PTHR21310">
    <property type="entry name" value="AMINOGLYCOSIDE PHOSPHOTRANSFERASE-RELATED-RELATED"/>
    <property type="match status" value="1"/>
</dbReference>
<evidence type="ECO:0000313" key="2">
    <source>
        <dbReference type="EMBL" id="WVW80452.1"/>
    </source>
</evidence>
<dbReference type="AlphaFoldDB" id="A0A1B9GF67"/>
<accession>A0A1B9GF67</accession>
<sequence length="377" mass="43480">MRPGHGCTIDIPDGTDDLLEGGFNIVFEITFDDGVKWVARVRKQSFKSPPGEIRSMIHQSEVESMKILYSATGLVPLIHVPPEEDIKSDGELEYFFLDFVQGESLHPPILNGEETPERLKNIIHDYALFQIKIKSKPFDLLGSICPPSRGSTSPTVGPLLHMTLRSDHPPYFIGPFKSNKERYLSQIDFVLGMIEKRVIYPQDPSLIYLFHLDLKDMINRYDKWEDDEEERFYFKHADDKGDHIFTDEDGHITGVIDWEWTYVTSKAEAFSSPLAMIPPSSFWDGDNTLSSLEEMLIVEYENLGHPDLAKCVREGKIYQRLNLLLGYYPDLKHLNALRELITNDEVSFFDEREYQEWCVDRFGEDSGYLKLCGHDDK</sequence>
<dbReference type="EMBL" id="CP144541">
    <property type="protein sequence ID" value="WVW80452.1"/>
    <property type="molecule type" value="Genomic_DNA"/>
</dbReference>
<dbReference type="STRING" id="1296100.A0A1B9GF67"/>
<dbReference type="KEGG" id="kbi:30205523"/>
<reference evidence="1" key="3">
    <citation type="submission" date="2014-01" db="EMBL/GenBank/DDBJ databases">
        <title>Evolution of pathogenesis and genome organization in the Tremellales.</title>
        <authorList>
            <person name="Cuomo C."/>
            <person name="Litvintseva A."/>
            <person name="Heitman J."/>
            <person name="Chen Y."/>
            <person name="Sun S."/>
            <person name="Springer D."/>
            <person name="Dromer F."/>
            <person name="Young S."/>
            <person name="Zeng Q."/>
            <person name="Chapman S."/>
            <person name="Gujja S."/>
            <person name="Saif S."/>
            <person name="Birren B."/>
        </authorList>
    </citation>
    <scope>NUCLEOTIDE SEQUENCE</scope>
    <source>
        <strain evidence="1">CBS 10118</strain>
    </source>
</reference>
<dbReference type="Proteomes" id="UP000092730">
    <property type="component" value="Chromosome 1"/>
</dbReference>
<reference evidence="2" key="2">
    <citation type="submission" date="2013-07" db="EMBL/GenBank/DDBJ databases">
        <authorList>
            <consortium name="The Broad Institute Genome Sequencing Platform"/>
            <person name="Cuomo C."/>
            <person name="Litvintseva A."/>
            <person name="Chen Y."/>
            <person name="Heitman J."/>
            <person name="Sun S."/>
            <person name="Springer D."/>
            <person name="Dromer F."/>
            <person name="Young S.K."/>
            <person name="Zeng Q."/>
            <person name="Gargeya S."/>
            <person name="Fitzgerald M."/>
            <person name="Abouelleil A."/>
            <person name="Alvarado L."/>
            <person name="Berlin A.M."/>
            <person name="Chapman S.B."/>
            <person name="Dewar J."/>
            <person name="Goldberg J."/>
            <person name="Griggs A."/>
            <person name="Gujja S."/>
            <person name="Hansen M."/>
            <person name="Howarth C."/>
            <person name="Imamovic A."/>
            <person name="Larimer J."/>
            <person name="McCowan C."/>
            <person name="Murphy C."/>
            <person name="Pearson M."/>
            <person name="Priest M."/>
            <person name="Roberts A."/>
            <person name="Saif S."/>
            <person name="Shea T."/>
            <person name="Sykes S."/>
            <person name="Wortman J."/>
            <person name="Nusbaum C."/>
            <person name="Birren B."/>
        </authorList>
    </citation>
    <scope>NUCLEOTIDE SEQUENCE</scope>
    <source>
        <strain evidence="2">CBS 10118</strain>
    </source>
</reference>
<evidence type="ECO:0000313" key="1">
    <source>
        <dbReference type="EMBL" id="OCF29615.1"/>
    </source>
</evidence>
<dbReference type="InterPro" id="IPR011009">
    <property type="entry name" value="Kinase-like_dom_sf"/>
</dbReference>
<reference evidence="2" key="4">
    <citation type="submission" date="2024-02" db="EMBL/GenBank/DDBJ databases">
        <title>Comparative genomics of Cryptococcus and Kwoniella reveals pathogenesis evolution and contrasting modes of karyotype evolution via chromosome fusion or intercentromeric recombination.</title>
        <authorList>
            <person name="Coelho M.A."/>
            <person name="David-Palma M."/>
            <person name="Shea T."/>
            <person name="Bowers K."/>
            <person name="McGinley-Smith S."/>
            <person name="Mohammad A.W."/>
            <person name="Gnirke A."/>
            <person name="Yurkov A.M."/>
            <person name="Nowrousian M."/>
            <person name="Sun S."/>
            <person name="Cuomo C.A."/>
            <person name="Heitman J."/>
        </authorList>
    </citation>
    <scope>NUCLEOTIDE SEQUENCE</scope>
    <source>
        <strain evidence="2">CBS 10118</strain>
    </source>
</reference>
<dbReference type="RefSeq" id="XP_019050685.1">
    <property type="nucleotide sequence ID" value="XM_019187807.1"/>
</dbReference>
<dbReference type="InterPro" id="IPR051678">
    <property type="entry name" value="AGP_Transferase"/>
</dbReference>
<dbReference type="SUPFAM" id="SSF56112">
    <property type="entry name" value="Protein kinase-like (PK-like)"/>
    <property type="match status" value="1"/>
</dbReference>
<name>A0A1B9GF67_9TREE</name>
<dbReference type="OrthoDB" id="2564497at2759"/>
<keyword evidence="3" id="KW-1185">Reference proteome</keyword>
<dbReference type="GeneID" id="30205523"/>
<gene>
    <name evidence="1" type="ORF">I302_01124</name>
    <name evidence="2" type="ORF">I302_102434</name>
</gene>